<evidence type="ECO:0000256" key="2">
    <source>
        <dbReference type="ARBA" id="ARBA00038115"/>
    </source>
</evidence>
<protein>
    <recommendedName>
        <fullName evidence="3">AB hydrolase-1 domain-containing protein</fullName>
    </recommendedName>
</protein>
<gene>
    <name evidence="4" type="ORF">MNBD_ALPHA05-87</name>
</gene>
<dbReference type="InterPro" id="IPR050261">
    <property type="entry name" value="FrsA_esterase"/>
</dbReference>
<dbReference type="Pfam" id="PF12697">
    <property type="entry name" value="Abhydrolase_6"/>
    <property type="match status" value="1"/>
</dbReference>
<dbReference type="PANTHER" id="PTHR22946:SF9">
    <property type="entry name" value="POLYKETIDE TRANSFERASE AF380"/>
    <property type="match status" value="1"/>
</dbReference>
<dbReference type="Gene3D" id="3.40.50.1820">
    <property type="entry name" value="alpha/beta hydrolase"/>
    <property type="match status" value="1"/>
</dbReference>
<name>A0A3B0SZR6_9ZZZZ</name>
<dbReference type="EMBL" id="UOEH01000477">
    <property type="protein sequence ID" value="VAW05619.1"/>
    <property type="molecule type" value="Genomic_DNA"/>
</dbReference>
<reference evidence="4" key="1">
    <citation type="submission" date="2018-06" db="EMBL/GenBank/DDBJ databases">
        <authorList>
            <person name="Zhirakovskaya E."/>
        </authorList>
    </citation>
    <scope>NUCLEOTIDE SEQUENCE</scope>
</reference>
<keyword evidence="1" id="KW-0378">Hydrolase</keyword>
<evidence type="ECO:0000256" key="1">
    <source>
        <dbReference type="ARBA" id="ARBA00022801"/>
    </source>
</evidence>
<comment type="similarity">
    <text evidence="2">Belongs to the AB hydrolase superfamily. FUS2 hydrolase family.</text>
</comment>
<dbReference type="AlphaFoldDB" id="A0A3B0SZR6"/>
<dbReference type="PANTHER" id="PTHR22946">
    <property type="entry name" value="DIENELACTONE HYDROLASE DOMAIN-CONTAINING PROTEIN-RELATED"/>
    <property type="match status" value="1"/>
</dbReference>
<dbReference type="InterPro" id="IPR029058">
    <property type="entry name" value="AB_hydrolase_fold"/>
</dbReference>
<dbReference type="SUPFAM" id="SSF53474">
    <property type="entry name" value="alpha/beta-Hydrolases"/>
    <property type="match status" value="1"/>
</dbReference>
<proteinExistence type="inferred from homology"/>
<evidence type="ECO:0000313" key="4">
    <source>
        <dbReference type="EMBL" id="VAW05619.1"/>
    </source>
</evidence>
<feature type="domain" description="AB hydrolase-1" evidence="3">
    <location>
        <begin position="81"/>
        <end position="287"/>
    </location>
</feature>
<accession>A0A3B0SZR6</accession>
<dbReference type="GO" id="GO:0016788">
    <property type="term" value="F:hydrolase activity, acting on ester bonds"/>
    <property type="evidence" value="ECO:0007669"/>
    <property type="project" value="UniProtKB-ARBA"/>
</dbReference>
<sequence length="308" mass="32790">MGRKKTVRSAIIAAALLMLAPLVASPLMTAPAWAGDPVIEDPAKIDPNYPPAVRELRINSDGATMYGHIYLADGAGPHPTVVLLHGFPRFEKNLDIAQAIRRSGWNVLFFHYRGAWGSEGVFSFSNGIEDVAAALAFLRDPENAMLRVDASRIALIGHSMGGFMALQGGAVDAGVKCIAGIAAANLGDRALIAEASPEALEGFKKYSDTLGMLNGFSGDSAIAELAAAGASFDLRQLAPRLAGKSIFLIGGERDQAVDISVFESLVQAYKTTLGIDLAELRLDADHSFSWHRIRLSGELAGWLNQSCR</sequence>
<organism evidence="4">
    <name type="scientific">hydrothermal vent metagenome</name>
    <dbReference type="NCBI Taxonomy" id="652676"/>
    <lineage>
        <taxon>unclassified sequences</taxon>
        <taxon>metagenomes</taxon>
        <taxon>ecological metagenomes</taxon>
    </lineage>
</organism>
<evidence type="ECO:0000259" key="3">
    <source>
        <dbReference type="Pfam" id="PF12697"/>
    </source>
</evidence>
<dbReference type="InterPro" id="IPR000073">
    <property type="entry name" value="AB_hydrolase_1"/>
</dbReference>